<evidence type="ECO:0000259" key="4">
    <source>
        <dbReference type="Pfam" id="PF00498"/>
    </source>
</evidence>
<dbReference type="InterPro" id="IPR000253">
    <property type="entry name" value="FHA_dom"/>
</dbReference>
<protein>
    <recommendedName>
        <fullName evidence="4">FHA domain-containing protein</fullName>
    </recommendedName>
</protein>
<evidence type="ECO:0000313" key="6">
    <source>
        <dbReference type="Proteomes" id="UP000551616"/>
    </source>
</evidence>
<feature type="transmembrane region" description="Helical" evidence="3">
    <location>
        <begin position="726"/>
        <end position="749"/>
    </location>
</feature>
<feature type="domain" description="FHA" evidence="4">
    <location>
        <begin position="46"/>
        <end position="106"/>
    </location>
</feature>
<feature type="compositionally biased region" description="Acidic residues" evidence="2">
    <location>
        <begin position="564"/>
        <end position="576"/>
    </location>
</feature>
<name>A0A7V9A8D7_9BACT</name>
<reference evidence="5 6" key="1">
    <citation type="submission" date="2020-05" db="EMBL/GenBank/DDBJ databases">
        <title>Bremerella alba sp. nov., a novel planctomycete isolated from the surface of the macroalga Fucus spiralis.</title>
        <authorList>
            <person name="Godinho O."/>
            <person name="Botelho R."/>
            <person name="Albuquerque L."/>
            <person name="Wiegand S."/>
            <person name="Da Costa M.S."/>
            <person name="Lobo-Da-Cunha A."/>
            <person name="Jogler C."/>
            <person name="Lage O.M."/>
        </authorList>
    </citation>
    <scope>NUCLEOTIDE SEQUENCE [LARGE SCALE GENOMIC DNA]</scope>
    <source>
        <strain evidence="5 6">FF15</strain>
    </source>
</reference>
<accession>A0A7V9A8D7</accession>
<dbReference type="SUPFAM" id="SSF49879">
    <property type="entry name" value="SMAD/FHA domain"/>
    <property type="match status" value="1"/>
</dbReference>
<dbReference type="RefSeq" id="WP_207397704.1">
    <property type="nucleotide sequence ID" value="NZ_JABRWO010000009.1"/>
</dbReference>
<evidence type="ECO:0000256" key="3">
    <source>
        <dbReference type="SAM" id="Phobius"/>
    </source>
</evidence>
<dbReference type="EMBL" id="JABRWO010000009">
    <property type="protein sequence ID" value="MBA2116297.1"/>
    <property type="molecule type" value="Genomic_DNA"/>
</dbReference>
<dbReference type="AlphaFoldDB" id="A0A7V9A8D7"/>
<dbReference type="InterPro" id="IPR008984">
    <property type="entry name" value="SMAD_FHA_dom_sf"/>
</dbReference>
<dbReference type="CDD" id="cd00060">
    <property type="entry name" value="FHA"/>
    <property type="match status" value="1"/>
</dbReference>
<proteinExistence type="predicted"/>
<keyword evidence="6" id="KW-1185">Reference proteome</keyword>
<evidence type="ECO:0000256" key="2">
    <source>
        <dbReference type="SAM" id="MobiDB-lite"/>
    </source>
</evidence>
<feature type="coiled-coil region" evidence="1">
    <location>
        <begin position="138"/>
        <end position="165"/>
    </location>
</feature>
<evidence type="ECO:0000313" key="5">
    <source>
        <dbReference type="EMBL" id="MBA2116297.1"/>
    </source>
</evidence>
<feature type="region of interest" description="Disordered" evidence="2">
    <location>
        <begin position="181"/>
        <end position="205"/>
    </location>
</feature>
<dbReference type="Gene3D" id="2.60.200.20">
    <property type="match status" value="1"/>
</dbReference>
<dbReference type="Pfam" id="PF00498">
    <property type="entry name" value="FHA"/>
    <property type="match status" value="1"/>
</dbReference>
<keyword evidence="3" id="KW-0812">Transmembrane</keyword>
<feature type="region of interest" description="Disordered" evidence="2">
    <location>
        <begin position="397"/>
        <end position="417"/>
    </location>
</feature>
<sequence>MVQNNVVPRSKRDSRLLGKSNSALVLKIEGTERDGQIIRVHAPKCLIGSSADCQLRLIAADVQPKHCVIYRGSGGMIVKSWTRDTRVNGDTVSEAWLRIGDRLSLGSLSFEVLADQQVESPAVTQPLPIQSPSHRKLRKRSNRRIRNLLNEVRKQKNSFSALQTKFDQTQLLVDSLMTREADTHEVSQPSATESTEHRIERRKRHNQRTRLLLNHVRDLISSNNTIQAELREQLEIKQNQVNEIRQELTSHADSTEEERARHRRLESDLQESVALIAHLKEQSNELQSREERLRQRWISTRKLGKTRVNSILSHLRGVRDQLSQLDASANEKEDEGVSRLTKMRLAYEDASRDLHESQDSLKDAESELAWTQQELEQRQQHSENVGRKIAELEQQLADAQDAQPSGMTDEEVAQHESKLKQLHSQLDDATLRGDDLKLQLDELRQQNLELHETITQQKEIEDNWRNQLDDARQQCLEIRRQLEDERRLADLQSHDENALSPEEDESPLDHLRSMGILRETPPPTLPEESSHHDSEAEIPAESPETDQPPAVNPVTGLSSFPDFEFPEEETPQEPEVDAPSYESFSETAAEETENLAATLGSDDDISIDDYMQSLLARMRAKSGDPEPAPQQKSTEKTIAAKPEPVKPEEPVKPITREEFVPSRFAPEQTSDIRRLRELANETAKAAIDSATLNRWESLCKSKLFVSMLALATGFFLHYLSPSYLSISFAGACLAYVVTVFWWLQSAVIYQHVKNHRRDRMEKRFNDEIINPHSLPQATDHIEGSQD</sequence>
<evidence type="ECO:0000256" key="1">
    <source>
        <dbReference type="SAM" id="Coils"/>
    </source>
</evidence>
<gene>
    <name evidence="5" type="ORF">HOV93_34860</name>
</gene>
<feature type="region of interest" description="Disordered" evidence="2">
    <location>
        <begin position="619"/>
        <end position="649"/>
    </location>
</feature>
<keyword evidence="3" id="KW-0472">Membrane</keyword>
<organism evidence="5 6">
    <name type="scientific">Bremerella alba</name>
    <dbReference type="NCBI Taxonomy" id="980252"/>
    <lineage>
        <taxon>Bacteria</taxon>
        <taxon>Pseudomonadati</taxon>
        <taxon>Planctomycetota</taxon>
        <taxon>Planctomycetia</taxon>
        <taxon>Pirellulales</taxon>
        <taxon>Pirellulaceae</taxon>
        <taxon>Bremerella</taxon>
    </lineage>
</organism>
<keyword evidence="1" id="KW-0175">Coiled coil</keyword>
<feature type="region of interest" description="Disordered" evidence="2">
    <location>
        <begin position="516"/>
        <end position="601"/>
    </location>
</feature>
<comment type="caution">
    <text evidence="5">The sequence shown here is derived from an EMBL/GenBank/DDBJ whole genome shotgun (WGS) entry which is preliminary data.</text>
</comment>
<dbReference type="Proteomes" id="UP000551616">
    <property type="component" value="Unassembled WGS sequence"/>
</dbReference>
<keyword evidence="3" id="KW-1133">Transmembrane helix</keyword>